<proteinExistence type="predicted"/>
<feature type="region of interest" description="Disordered" evidence="1">
    <location>
        <begin position="324"/>
        <end position="358"/>
    </location>
</feature>
<feature type="transmembrane region" description="Helical" evidence="2">
    <location>
        <begin position="65"/>
        <end position="90"/>
    </location>
</feature>
<evidence type="ECO:0000313" key="4">
    <source>
        <dbReference type="Proteomes" id="UP000193560"/>
    </source>
</evidence>
<keyword evidence="2" id="KW-0812">Transmembrane</keyword>
<feature type="transmembrane region" description="Helical" evidence="2">
    <location>
        <begin position="155"/>
        <end position="177"/>
    </location>
</feature>
<dbReference type="Proteomes" id="UP000193560">
    <property type="component" value="Unassembled WGS sequence"/>
</dbReference>
<sequence>MVASILIVIDHDPTNVLARSFMFEFSWHFGYAACALYLLGIAQTLSESHKNLTRGWLPSPATVDIIGISFMLGPVVLHNICSIAAGALAYSNLKVAEVFTNLLYGFWFMHCVALSLTVLFAGVRLIRILNGHLSRFPPSGDRYKSIRLGIFKIQALMTIIALCLAGYSVFLLIYAILRDRVTQDSTGSVAMAVIWNFWAPVATLLGEIALLVDPKLGEQSNFGIKTSSGGRVTGSNLMQSTMLSTTITQQHRNTADCTGIVIPPSSTNAPTLSLGAFDPFKKENGAEGGPLTKPMFATEVDHSGMISMNPTGIPMDDVSYFQRQPLQSGFSATSPSESDNETIVNQQSSKSHLVQYGS</sequence>
<feature type="transmembrane region" description="Helical" evidence="2">
    <location>
        <begin position="28"/>
        <end position="45"/>
    </location>
</feature>
<keyword evidence="2" id="KW-1133">Transmembrane helix</keyword>
<reference evidence="3 4" key="1">
    <citation type="submission" date="2016-07" db="EMBL/GenBank/DDBJ databases">
        <title>Pervasive Adenine N6-methylation of Active Genes in Fungi.</title>
        <authorList>
            <consortium name="DOE Joint Genome Institute"/>
            <person name="Mondo S.J."/>
            <person name="Dannebaum R.O."/>
            <person name="Kuo R.C."/>
            <person name="Labutti K."/>
            <person name="Haridas S."/>
            <person name="Kuo A."/>
            <person name="Salamov A."/>
            <person name="Ahrendt S.R."/>
            <person name="Lipzen A."/>
            <person name="Sullivan W."/>
            <person name="Andreopoulos W.B."/>
            <person name="Clum A."/>
            <person name="Lindquist E."/>
            <person name="Daum C."/>
            <person name="Ramamoorthy G.K."/>
            <person name="Gryganskyi A."/>
            <person name="Culley D."/>
            <person name="Magnuson J.K."/>
            <person name="James T.Y."/>
            <person name="O'Malley M.A."/>
            <person name="Stajich J.E."/>
            <person name="Spatafora J.W."/>
            <person name="Visel A."/>
            <person name="Grigoriev I.V."/>
        </authorList>
    </citation>
    <scope>NUCLEOTIDE SEQUENCE [LARGE SCALE GENOMIC DNA]</scope>
    <source>
        <strain evidence="3 4">NRRL 1336</strain>
    </source>
</reference>
<keyword evidence="4" id="KW-1185">Reference proteome</keyword>
<protein>
    <submittedName>
        <fullName evidence="3">Uncharacterized protein</fullName>
    </submittedName>
</protein>
<feature type="transmembrane region" description="Helical" evidence="2">
    <location>
        <begin position="189"/>
        <end position="212"/>
    </location>
</feature>
<feature type="transmembrane region" description="Helical" evidence="2">
    <location>
        <begin position="102"/>
        <end position="126"/>
    </location>
</feature>
<name>A0A1X2IIT4_9FUNG</name>
<dbReference type="AlphaFoldDB" id="A0A1X2IIT4"/>
<keyword evidence="2" id="KW-0472">Membrane</keyword>
<evidence type="ECO:0000256" key="2">
    <source>
        <dbReference type="SAM" id="Phobius"/>
    </source>
</evidence>
<dbReference type="OrthoDB" id="2131431at2759"/>
<accession>A0A1X2IIT4</accession>
<dbReference type="EMBL" id="MCGE01000010">
    <property type="protein sequence ID" value="ORZ17269.1"/>
    <property type="molecule type" value="Genomic_DNA"/>
</dbReference>
<gene>
    <name evidence="3" type="ORF">BCR42DRAFT_326118</name>
</gene>
<organism evidence="3 4">
    <name type="scientific">Absidia repens</name>
    <dbReference type="NCBI Taxonomy" id="90262"/>
    <lineage>
        <taxon>Eukaryota</taxon>
        <taxon>Fungi</taxon>
        <taxon>Fungi incertae sedis</taxon>
        <taxon>Mucoromycota</taxon>
        <taxon>Mucoromycotina</taxon>
        <taxon>Mucoromycetes</taxon>
        <taxon>Mucorales</taxon>
        <taxon>Cunninghamellaceae</taxon>
        <taxon>Absidia</taxon>
    </lineage>
</organism>
<evidence type="ECO:0000313" key="3">
    <source>
        <dbReference type="EMBL" id="ORZ17269.1"/>
    </source>
</evidence>
<evidence type="ECO:0000256" key="1">
    <source>
        <dbReference type="SAM" id="MobiDB-lite"/>
    </source>
</evidence>
<comment type="caution">
    <text evidence="3">The sequence shown here is derived from an EMBL/GenBank/DDBJ whole genome shotgun (WGS) entry which is preliminary data.</text>
</comment>